<dbReference type="SMR" id="H2L295"/>
<dbReference type="GeneID" id="178138"/>
<reference evidence="1 2" key="1">
    <citation type="journal article" date="1998" name="Science">
        <title>Genome sequence of the nematode C. elegans: a platform for investigating biology.</title>
        <authorList>
            <consortium name="The C. elegans sequencing consortium"/>
            <person name="Sulson J.E."/>
            <person name="Waterston R."/>
        </authorList>
    </citation>
    <scope>NUCLEOTIDE SEQUENCE [LARGE SCALE GENOMIC DNA]</scope>
    <source>
        <strain evidence="1 2">Bristol N2</strain>
    </source>
</reference>
<dbReference type="FunCoup" id="H2L295">
    <property type="interactions" value="1279"/>
</dbReference>
<keyword evidence="2" id="KW-1185">Reference proteome</keyword>
<protein>
    <submittedName>
        <fullName evidence="1">RWD domain-containing protein</fullName>
    </submittedName>
</protein>
<organism evidence="1 2">
    <name type="scientific">Caenorhabditis elegans</name>
    <dbReference type="NCBI Taxonomy" id="6239"/>
    <lineage>
        <taxon>Eukaryota</taxon>
        <taxon>Metazoa</taxon>
        <taxon>Ecdysozoa</taxon>
        <taxon>Nematoda</taxon>
        <taxon>Chromadorea</taxon>
        <taxon>Rhabditida</taxon>
        <taxon>Rhabditina</taxon>
        <taxon>Rhabditomorpha</taxon>
        <taxon>Rhabditoidea</taxon>
        <taxon>Rhabditidae</taxon>
        <taxon>Peloderinae</taxon>
        <taxon>Caenorhabditis</taxon>
    </lineage>
</organism>
<dbReference type="KEGG" id="cel:CELE_T12G3.6"/>
<dbReference type="STRING" id="6239.T12G3.6b.1"/>
<dbReference type="RefSeq" id="NP_001255606.1">
    <property type="nucleotide sequence ID" value="NM_001268677.1"/>
</dbReference>
<name>H2L295_CAEEL</name>
<dbReference type="OMA" id="IFMYNFF"/>
<dbReference type="InParanoid" id="H2L295"/>
<dbReference type="Proteomes" id="UP000001940">
    <property type="component" value="Chromosome IV"/>
</dbReference>
<dbReference type="CTD" id="178138"/>
<dbReference type="PaxDb" id="6239-T12G3.6b"/>
<evidence type="ECO:0000313" key="2">
    <source>
        <dbReference type="Proteomes" id="UP000001940"/>
    </source>
</evidence>
<gene>
    <name evidence="1" type="ORF">CELE_T12G3.6</name>
    <name evidence="1 3" type="ORF">T12G3.6</name>
</gene>
<dbReference type="OrthoDB" id="5788910at2759"/>
<dbReference type="EMBL" id="BX284604">
    <property type="protein sequence ID" value="CCE72213.1"/>
    <property type="molecule type" value="Genomic_DNA"/>
</dbReference>
<dbReference type="AGR" id="WB:WBGene00011741"/>
<sequence length="217" mass="25260">MNKEQECSKNIFDLPREIVIYHLKSAGIFVFEELDCDDIAQTPLLIMAPSVPLHVRLERTPTINLLKCHEKPLTEDQLFLLLSKCQQHTKKCMPSEEEIDQWVEVSSSKPREQSSNRGSKKDSWNHSIFMYNFFHRRGSNKRAAKYLEKIENGKSEKIRARVSQIRNLDLGYISLPMETINLEDAKQRDKLKEKALAETAESKKGKDILNLFTNVYY</sequence>
<dbReference type="AlphaFoldDB" id="H2L295"/>
<dbReference type="HOGENOM" id="CLU_110838_0_0_1"/>
<dbReference type="eggNOG" id="ENOG502TIBK">
    <property type="taxonomic scope" value="Eukaryota"/>
</dbReference>
<dbReference type="Bgee" id="WBGene00011741">
    <property type="expression patterns" value="Expressed in embryo and 4 other cell types or tissues"/>
</dbReference>
<dbReference type="ExpressionAtlas" id="H2L295">
    <property type="expression patterns" value="baseline and differential"/>
</dbReference>
<evidence type="ECO:0000313" key="3">
    <source>
        <dbReference type="WormBase" id="T12G3.6b"/>
    </source>
</evidence>
<proteinExistence type="predicted"/>
<evidence type="ECO:0000313" key="1">
    <source>
        <dbReference type="EMBL" id="CCE72213.1"/>
    </source>
</evidence>
<accession>H2L295</accession>
<dbReference type="WormBase" id="T12G3.6b">
    <property type="protein sequence ID" value="CE06442"/>
    <property type="gene ID" value="WBGene00011741"/>
</dbReference>